<evidence type="ECO:0000259" key="5">
    <source>
        <dbReference type="PROSITE" id="PS50893"/>
    </source>
</evidence>
<feature type="domain" description="ABC transporter" evidence="5">
    <location>
        <begin position="20"/>
        <end position="258"/>
    </location>
</feature>
<proteinExistence type="predicted"/>
<dbReference type="PANTHER" id="PTHR24220:SF86">
    <property type="entry name" value="ABC TRANSPORTER ABCH.1"/>
    <property type="match status" value="1"/>
</dbReference>
<sequence>MTTPQVTPVVPAPSLAPAVVDLRGIRKVYAQGDVIFEALRGVDVQIMPGEMVALMGPSGSGKTTLMQIIGLLDRPSDGAYRLGGRDVTTLSENERAGARNLEIGFVFQAFHLLPRLNLVENVEVPLTYAGVPPRERRERAMQVLARVGLADKARNLPSQISGGQKQRVAVARALAGRPRLLLADEPTGNLDTRTSEEVMGLFSDLHAEGTTVVLVTHEDDIGAYAGRVIRVRDGLIESDRRQTPRRQMERRALTGGHP</sequence>
<evidence type="ECO:0000256" key="4">
    <source>
        <dbReference type="SAM" id="MobiDB-lite"/>
    </source>
</evidence>
<keyword evidence="7" id="KW-1185">Reference proteome</keyword>
<dbReference type="RefSeq" id="WP_110828857.1">
    <property type="nucleotide sequence ID" value="NZ_BMQG01000007.1"/>
</dbReference>
<keyword evidence="2" id="KW-0547">Nucleotide-binding</keyword>
<feature type="compositionally biased region" description="Basic and acidic residues" evidence="4">
    <location>
        <begin position="239"/>
        <end position="252"/>
    </location>
</feature>
<dbReference type="GO" id="GO:0022857">
    <property type="term" value="F:transmembrane transporter activity"/>
    <property type="evidence" value="ECO:0007669"/>
    <property type="project" value="TreeGrafter"/>
</dbReference>
<feature type="region of interest" description="Disordered" evidence="4">
    <location>
        <begin position="239"/>
        <end position="258"/>
    </location>
</feature>
<dbReference type="GO" id="GO:0098796">
    <property type="term" value="C:membrane protein complex"/>
    <property type="evidence" value="ECO:0007669"/>
    <property type="project" value="UniProtKB-ARBA"/>
</dbReference>
<dbReference type="GO" id="GO:0005524">
    <property type="term" value="F:ATP binding"/>
    <property type="evidence" value="ECO:0007669"/>
    <property type="project" value="UniProtKB-KW"/>
</dbReference>
<evidence type="ECO:0000256" key="2">
    <source>
        <dbReference type="ARBA" id="ARBA00022741"/>
    </source>
</evidence>
<dbReference type="AlphaFoldDB" id="A0A8H9GQ59"/>
<dbReference type="PROSITE" id="PS00211">
    <property type="entry name" value="ABC_TRANSPORTER_1"/>
    <property type="match status" value="1"/>
</dbReference>
<dbReference type="Gene3D" id="3.40.50.300">
    <property type="entry name" value="P-loop containing nucleotide triphosphate hydrolases"/>
    <property type="match status" value="1"/>
</dbReference>
<dbReference type="PROSITE" id="PS50893">
    <property type="entry name" value="ABC_TRANSPORTER_2"/>
    <property type="match status" value="1"/>
</dbReference>
<organism evidence="6 7">
    <name type="scientific">Deinococcus arenae</name>
    <dbReference type="NCBI Taxonomy" id="1452751"/>
    <lineage>
        <taxon>Bacteria</taxon>
        <taxon>Thermotogati</taxon>
        <taxon>Deinococcota</taxon>
        <taxon>Deinococci</taxon>
        <taxon>Deinococcales</taxon>
        <taxon>Deinococcaceae</taxon>
        <taxon>Deinococcus</taxon>
    </lineage>
</organism>
<dbReference type="FunFam" id="3.40.50.300:FF:000032">
    <property type="entry name" value="Export ABC transporter ATP-binding protein"/>
    <property type="match status" value="1"/>
</dbReference>
<evidence type="ECO:0000313" key="7">
    <source>
        <dbReference type="Proteomes" id="UP000600547"/>
    </source>
</evidence>
<dbReference type="GO" id="GO:0005886">
    <property type="term" value="C:plasma membrane"/>
    <property type="evidence" value="ECO:0007669"/>
    <property type="project" value="TreeGrafter"/>
</dbReference>
<dbReference type="InterPro" id="IPR027417">
    <property type="entry name" value="P-loop_NTPase"/>
</dbReference>
<reference evidence="7" key="1">
    <citation type="journal article" date="2019" name="Int. J. Syst. Evol. Microbiol.">
        <title>The Global Catalogue of Microorganisms (GCM) 10K type strain sequencing project: providing services to taxonomists for standard genome sequencing and annotation.</title>
        <authorList>
            <consortium name="The Broad Institute Genomics Platform"/>
            <consortium name="The Broad Institute Genome Sequencing Center for Infectious Disease"/>
            <person name="Wu L."/>
            <person name="Ma J."/>
        </authorList>
    </citation>
    <scope>NUCLEOTIDE SEQUENCE [LARGE SCALE GENOMIC DNA]</scope>
    <source>
        <strain evidence="7">JCM 31047</strain>
    </source>
</reference>
<keyword evidence="3 6" id="KW-0067">ATP-binding</keyword>
<dbReference type="Proteomes" id="UP000600547">
    <property type="component" value="Unassembled WGS sequence"/>
</dbReference>
<dbReference type="CDD" id="cd03255">
    <property type="entry name" value="ABC_MJ0796_LolCDE_FtsE"/>
    <property type="match status" value="1"/>
</dbReference>
<gene>
    <name evidence="6" type="ORF">GCM10008956_23820</name>
</gene>
<evidence type="ECO:0000313" key="6">
    <source>
        <dbReference type="EMBL" id="GGM46877.1"/>
    </source>
</evidence>
<evidence type="ECO:0000256" key="1">
    <source>
        <dbReference type="ARBA" id="ARBA00022448"/>
    </source>
</evidence>
<keyword evidence="1" id="KW-0813">Transport</keyword>
<dbReference type="Pfam" id="PF00005">
    <property type="entry name" value="ABC_tran"/>
    <property type="match status" value="1"/>
</dbReference>
<dbReference type="InterPro" id="IPR003439">
    <property type="entry name" value="ABC_transporter-like_ATP-bd"/>
</dbReference>
<dbReference type="PANTHER" id="PTHR24220">
    <property type="entry name" value="IMPORT ATP-BINDING PROTEIN"/>
    <property type="match status" value="1"/>
</dbReference>
<dbReference type="GO" id="GO:0016887">
    <property type="term" value="F:ATP hydrolysis activity"/>
    <property type="evidence" value="ECO:0007669"/>
    <property type="project" value="InterPro"/>
</dbReference>
<dbReference type="InterPro" id="IPR003593">
    <property type="entry name" value="AAA+_ATPase"/>
</dbReference>
<comment type="caution">
    <text evidence="6">The sequence shown here is derived from an EMBL/GenBank/DDBJ whole genome shotgun (WGS) entry which is preliminary data.</text>
</comment>
<name>A0A8H9GQ59_9DEIO</name>
<dbReference type="SMART" id="SM00382">
    <property type="entry name" value="AAA"/>
    <property type="match status" value="1"/>
</dbReference>
<accession>A0A8H9GQ59</accession>
<dbReference type="InterPro" id="IPR017911">
    <property type="entry name" value="MacB-like_ATP-bd"/>
</dbReference>
<protein>
    <submittedName>
        <fullName evidence="6">ABC transporter ATP-binding protein</fullName>
    </submittedName>
</protein>
<dbReference type="EMBL" id="BMQG01000007">
    <property type="protein sequence ID" value="GGM46877.1"/>
    <property type="molecule type" value="Genomic_DNA"/>
</dbReference>
<dbReference type="InterPro" id="IPR015854">
    <property type="entry name" value="ABC_transpr_LolD-like"/>
</dbReference>
<dbReference type="InterPro" id="IPR017871">
    <property type="entry name" value="ABC_transporter-like_CS"/>
</dbReference>
<dbReference type="SUPFAM" id="SSF52540">
    <property type="entry name" value="P-loop containing nucleoside triphosphate hydrolases"/>
    <property type="match status" value="1"/>
</dbReference>
<evidence type="ECO:0000256" key="3">
    <source>
        <dbReference type="ARBA" id="ARBA00022840"/>
    </source>
</evidence>